<dbReference type="GO" id="GO:0005829">
    <property type="term" value="C:cytosol"/>
    <property type="evidence" value="ECO:0007669"/>
    <property type="project" value="TreeGrafter"/>
</dbReference>
<dbReference type="Proteomes" id="UP000693672">
    <property type="component" value="Unassembled WGS sequence"/>
</dbReference>
<comment type="caution">
    <text evidence="6">The sequence shown here is derived from an EMBL/GenBank/DDBJ whole genome shotgun (WGS) entry which is preliminary data.</text>
</comment>
<protein>
    <recommendedName>
        <fullName evidence="3">Glycine cleavage system H protein</fullName>
    </recommendedName>
    <alternativeName>
        <fullName evidence="3">Octanoyl/lipoyl carrier protein</fullName>
    </alternativeName>
</protein>
<feature type="modified residue" description="N6-lipoyllysine" evidence="3 4">
    <location>
        <position position="63"/>
    </location>
</feature>
<sequence length="127" mass="14325">MEVIQGLKYSENHHWVRVEGKRAVIGMTDFAQEEFGMVMFAELPEIGDSLLAGEPFGSMESVKTVTELYAPVSGTVVDINAKLQKEPNLINMSPYGQGWLLVIEMSDPAELESLWDADRYKETYIHE</sequence>
<gene>
    <name evidence="6" type="primary">gcvH_1</name>
    <name evidence="3" type="synonym">gcvH</name>
    <name evidence="6" type="ORF">PAESOLCIP111_02861</name>
</gene>
<evidence type="ECO:0000256" key="3">
    <source>
        <dbReference type="HAMAP-Rule" id="MF_00272"/>
    </source>
</evidence>
<evidence type="ECO:0000313" key="6">
    <source>
        <dbReference type="EMBL" id="CAG7626898.1"/>
    </source>
</evidence>
<evidence type="ECO:0000313" key="7">
    <source>
        <dbReference type="Proteomes" id="UP000693672"/>
    </source>
</evidence>
<evidence type="ECO:0000256" key="2">
    <source>
        <dbReference type="ARBA" id="ARBA00022823"/>
    </source>
</evidence>
<evidence type="ECO:0000256" key="4">
    <source>
        <dbReference type="PIRSR" id="PIRSR617453-50"/>
    </source>
</evidence>
<keyword evidence="7" id="KW-1185">Reference proteome</keyword>
<dbReference type="InterPro" id="IPR000089">
    <property type="entry name" value="Biotin_lipoyl"/>
</dbReference>
<proteinExistence type="inferred from homology"/>
<reference evidence="6" key="1">
    <citation type="submission" date="2021-06" db="EMBL/GenBank/DDBJ databases">
        <authorList>
            <person name="Criscuolo A."/>
        </authorList>
    </citation>
    <scope>NUCLEOTIDE SEQUENCE</scope>
    <source>
        <strain evidence="6">CIP111600</strain>
    </source>
</reference>
<dbReference type="PROSITE" id="PS50968">
    <property type="entry name" value="BIOTINYL_LIPOYL"/>
    <property type="match status" value="1"/>
</dbReference>
<dbReference type="HAMAP" id="MF_00272">
    <property type="entry name" value="GcvH"/>
    <property type="match status" value="1"/>
</dbReference>
<comment type="similarity">
    <text evidence="1 3">Belongs to the GcvH family.</text>
</comment>
<dbReference type="InterPro" id="IPR017453">
    <property type="entry name" value="GCV_H_sub"/>
</dbReference>
<dbReference type="GO" id="GO:0009249">
    <property type="term" value="P:protein lipoylation"/>
    <property type="evidence" value="ECO:0007669"/>
    <property type="project" value="UniProtKB-UniRule"/>
</dbReference>
<keyword evidence="2 3" id="KW-0450">Lipoyl</keyword>
<evidence type="ECO:0000256" key="1">
    <source>
        <dbReference type="ARBA" id="ARBA00009249"/>
    </source>
</evidence>
<dbReference type="PANTHER" id="PTHR11715">
    <property type="entry name" value="GLYCINE CLEAVAGE SYSTEM H PROTEIN"/>
    <property type="match status" value="1"/>
</dbReference>
<dbReference type="GO" id="GO:0005960">
    <property type="term" value="C:glycine cleavage complex"/>
    <property type="evidence" value="ECO:0007669"/>
    <property type="project" value="InterPro"/>
</dbReference>
<comment type="function">
    <text evidence="3">Is also involved in protein lipoylation via its role as an octanoyl/lipoyl carrier protein intermediate.</text>
</comment>
<comment type="cofactor">
    <cofactor evidence="3">
        <name>(R)-lipoate</name>
        <dbReference type="ChEBI" id="CHEBI:83088"/>
    </cofactor>
    <text evidence="3">Binds 1 lipoyl cofactor covalently.</text>
</comment>
<dbReference type="GO" id="GO:0019464">
    <property type="term" value="P:glycine decarboxylation via glycine cleavage system"/>
    <property type="evidence" value="ECO:0007669"/>
    <property type="project" value="UniProtKB-UniRule"/>
</dbReference>
<dbReference type="InterPro" id="IPR002930">
    <property type="entry name" value="GCV_H"/>
</dbReference>
<dbReference type="AlphaFoldDB" id="A0A916K462"/>
<comment type="function">
    <text evidence="3">The glycine cleavage system catalyzes the degradation of glycine. The H protein shuttles the methylamine group of glycine from the P protein to the T protein.</text>
</comment>
<organism evidence="6 7">
    <name type="scientific">Paenibacillus solanacearum</name>
    <dbReference type="NCBI Taxonomy" id="2048548"/>
    <lineage>
        <taxon>Bacteria</taxon>
        <taxon>Bacillati</taxon>
        <taxon>Bacillota</taxon>
        <taxon>Bacilli</taxon>
        <taxon>Bacillales</taxon>
        <taxon>Paenibacillaceae</taxon>
        <taxon>Paenibacillus</taxon>
    </lineage>
</organism>
<dbReference type="NCBIfam" id="TIGR00527">
    <property type="entry name" value="gcvH"/>
    <property type="match status" value="1"/>
</dbReference>
<dbReference type="InterPro" id="IPR033753">
    <property type="entry name" value="GCV_H/Fam206"/>
</dbReference>
<dbReference type="PROSITE" id="PS00189">
    <property type="entry name" value="LIPOYL"/>
    <property type="match status" value="1"/>
</dbReference>
<dbReference type="EMBL" id="CAJVAS010000011">
    <property type="protein sequence ID" value="CAG7626898.1"/>
    <property type="molecule type" value="Genomic_DNA"/>
</dbReference>
<dbReference type="PANTHER" id="PTHR11715:SF3">
    <property type="entry name" value="GLYCINE CLEAVAGE SYSTEM H PROTEIN-RELATED"/>
    <property type="match status" value="1"/>
</dbReference>
<feature type="domain" description="Lipoyl-binding" evidence="5">
    <location>
        <begin position="22"/>
        <end position="104"/>
    </location>
</feature>
<dbReference type="InterPro" id="IPR003016">
    <property type="entry name" value="2-oxoA_DH_lipoyl-BS"/>
</dbReference>
<dbReference type="RefSeq" id="WP_218092632.1">
    <property type="nucleotide sequence ID" value="NZ_CAJVAS010000011.1"/>
</dbReference>
<evidence type="ECO:0000259" key="5">
    <source>
        <dbReference type="PROSITE" id="PS50968"/>
    </source>
</evidence>
<accession>A0A916K462</accession>
<dbReference type="Pfam" id="PF01597">
    <property type="entry name" value="GCV_H"/>
    <property type="match status" value="1"/>
</dbReference>
<name>A0A916K462_9BACL</name>
<dbReference type="NCBIfam" id="NF002270">
    <property type="entry name" value="PRK01202.1"/>
    <property type="match status" value="1"/>
</dbReference>
<dbReference type="CDD" id="cd06848">
    <property type="entry name" value="GCS_H"/>
    <property type="match status" value="1"/>
</dbReference>
<comment type="subunit">
    <text evidence="3">The glycine cleavage system is composed of four proteins: P, T, L and H.</text>
</comment>